<dbReference type="EMBL" id="QWIQ01000531">
    <property type="protein sequence ID" value="RMY83140.1"/>
    <property type="molecule type" value="Genomic_DNA"/>
</dbReference>
<dbReference type="InterPro" id="IPR039535">
    <property type="entry name" value="ASST-like"/>
</dbReference>
<feature type="compositionally biased region" description="Acidic residues" evidence="1">
    <location>
        <begin position="534"/>
        <end position="594"/>
    </location>
</feature>
<keyword evidence="2" id="KW-1133">Transmembrane helix</keyword>
<feature type="region of interest" description="Disordered" evidence="1">
    <location>
        <begin position="523"/>
        <end position="594"/>
    </location>
</feature>
<dbReference type="InterPro" id="IPR011047">
    <property type="entry name" value="Quinoprotein_ADH-like_sf"/>
</dbReference>
<evidence type="ECO:0000256" key="1">
    <source>
        <dbReference type="SAM" id="MobiDB-lite"/>
    </source>
</evidence>
<keyword evidence="3" id="KW-0732">Signal</keyword>
<evidence type="ECO:0000256" key="3">
    <source>
        <dbReference type="SAM" id="SignalP"/>
    </source>
</evidence>
<evidence type="ECO:0000256" key="2">
    <source>
        <dbReference type="SAM" id="Phobius"/>
    </source>
</evidence>
<dbReference type="AlphaFoldDB" id="A0A3M7EVF0"/>
<evidence type="ECO:0000313" key="7">
    <source>
        <dbReference type="Proteomes" id="UP000281468"/>
    </source>
</evidence>
<evidence type="ECO:0000313" key="4">
    <source>
        <dbReference type="EMBL" id="RMY80216.1"/>
    </source>
</evidence>
<evidence type="ECO:0008006" key="8">
    <source>
        <dbReference type="Google" id="ProtNLM"/>
    </source>
</evidence>
<feature type="region of interest" description="Disordered" evidence="1">
    <location>
        <begin position="628"/>
        <end position="665"/>
    </location>
</feature>
<dbReference type="Pfam" id="PF14269">
    <property type="entry name" value="Arylsulfotran_2"/>
    <property type="match status" value="1"/>
</dbReference>
<evidence type="ECO:0000313" key="5">
    <source>
        <dbReference type="EMBL" id="RMY83140.1"/>
    </source>
</evidence>
<dbReference type="Proteomes" id="UP000269539">
    <property type="component" value="Unassembled WGS sequence"/>
</dbReference>
<name>A0A3M7EVF0_HORWE</name>
<sequence>MKTFFSAWLKLWLSLPSTLLLAPIPYSYADEEPFIADAVYNSGDLGRYVTQSYKTTKEIAPRFNINLPFTNCDDGSYIFIAPRGWVPDATLYIIDADGNMVWTLDKQFGEVYNFAVQEYKGVPYLTFWAGNDAVGGHGAGSYFMYDQSYQQYKEISGANGIKADLHSFEITRDDTAVASLYEPHKVKLEGVKGWDSDEKGSEGYVWDTLFQEIDIETGEAIFQWRASDHLDFRESFVGVNKATHDDPWDFFHINTIEKDAVGNFLVSARHLRAVLYVSGETGEILWKLGGKDNSFEDLSDGQATSFVGQHDVHWFDPEERKSITMFDNGADWGGDHLHGSIGLKVGVDLEKMTTWVEQTYKHPEAVVSASQGSYQTLPNGNVVLGYGFNGVVSEFDSNGTILCDAYFQPSSRFTSGDVQSYKNLKFNWTGWPNTDPTMALEDDHLWVSWMGATEVRSWMFEDSFDGEKDWRRNDLVMKKGFETSFNLADRDIRRYVRAIALDEFGRHLGSTDIDIGTVATASEGQMSHSHGDSEDADSEEFSEEEHVDLPELESEDDEESEDDDEGEEEDDDDDGDDDNDDNDGEEDSDEDSDELDDFQLLAGFGFLAICSGALVAWMTWGRRWSWRKVSQEDDEERDMKENDNMNKLSFDTRGGQGFGSKNVGSALWERLPKPKWWKGGSGRSHDMERGGEMLSDLELSDSEERH</sequence>
<feature type="signal peptide" evidence="3">
    <location>
        <begin position="1"/>
        <end position="29"/>
    </location>
</feature>
<keyword evidence="2" id="KW-0812">Transmembrane</keyword>
<dbReference type="PANTHER" id="PTHR35340:SF5">
    <property type="entry name" value="ASST-DOMAIN-CONTAINING PROTEIN"/>
    <property type="match status" value="1"/>
</dbReference>
<feature type="transmembrane region" description="Helical" evidence="2">
    <location>
        <begin position="598"/>
        <end position="620"/>
    </location>
</feature>
<comment type="caution">
    <text evidence="4">The sequence shown here is derived from an EMBL/GenBank/DDBJ whole genome shotgun (WGS) entry which is preliminary data.</text>
</comment>
<dbReference type="SUPFAM" id="SSF50998">
    <property type="entry name" value="Quinoprotein alcohol dehydrogenase-like"/>
    <property type="match status" value="1"/>
</dbReference>
<feature type="region of interest" description="Disordered" evidence="1">
    <location>
        <begin position="677"/>
        <end position="706"/>
    </location>
</feature>
<organism evidence="4 6">
    <name type="scientific">Hortaea werneckii</name>
    <name type="common">Black yeast</name>
    <name type="synonym">Cladosporium werneckii</name>
    <dbReference type="NCBI Taxonomy" id="91943"/>
    <lineage>
        <taxon>Eukaryota</taxon>
        <taxon>Fungi</taxon>
        <taxon>Dikarya</taxon>
        <taxon>Ascomycota</taxon>
        <taxon>Pezizomycotina</taxon>
        <taxon>Dothideomycetes</taxon>
        <taxon>Dothideomycetidae</taxon>
        <taxon>Mycosphaerellales</taxon>
        <taxon>Teratosphaeriaceae</taxon>
        <taxon>Hortaea</taxon>
    </lineage>
</organism>
<dbReference type="VEuPathDB" id="FungiDB:BTJ68_08307"/>
<protein>
    <recommendedName>
        <fullName evidence="8">ASST-domain-containing protein</fullName>
    </recommendedName>
</protein>
<gene>
    <name evidence="5" type="ORF">D0862_11794</name>
    <name evidence="4" type="ORF">D0864_08756</name>
</gene>
<accession>A0A3M7EVF0</accession>
<feature type="chain" id="PRO_5036340579" description="ASST-domain-containing protein" evidence="3">
    <location>
        <begin position="30"/>
        <end position="706"/>
    </location>
</feature>
<reference evidence="6 7" key="1">
    <citation type="journal article" date="2018" name="BMC Genomics">
        <title>Genomic evidence for intraspecific hybridization in a clonal and extremely halotolerant yeast.</title>
        <authorList>
            <person name="Gostincar C."/>
            <person name="Stajich J.E."/>
            <person name="Zupancic J."/>
            <person name="Zalar P."/>
            <person name="Gunde-Cimerman N."/>
        </authorList>
    </citation>
    <scope>NUCLEOTIDE SEQUENCE [LARGE SCALE GENOMIC DNA]</scope>
    <source>
        <strain evidence="4 6">EXF-10513</strain>
        <strain evidence="5 7">EXF-171</strain>
    </source>
</reference>
<keyword evidence="2" id="KW-0472">Membrane</keyword>
<dbReference type="Proteomes" id="UP000281468">
    <property type="component" value="Unassembled WGS sequence"/>
</dbReference>
<dbReference type="EMBL" id="QWIO01001032">
    <property type="protein sequence ID" value="RMY80216.1"/>
    <property type="molecule type" value="Genomic_DNA"/>
</dbReference>
<evidence type="ECO:0000313" key="6">
    <source>
        <dbReference type="Proteomes" id="UP000269539"/>
    </source>
</evidence>
<proteinExistence type="predicted"/>
<dbReference type="InterPro" id="IPR053143">
    <property type="entry name" value="Arylsulfate_ST"/>
</dbReference>
<dbReference type="PANTHER" id="PTHR35340">
    <property type="entry name" value="PQQ ENZYME REPEAT PROTEIN-RELATED"/>
    <property type="match status" value="1"/>
</dbReference>